<organism evidence="1 2">
    <name type="scientific">Bauhinia variegata</name>
    <name type="common">Purple orchid tree</name>
    <name type="synonym">Phanera variegata</name>
    <dbReference type="NCBI Taxonomy" id="167791"/>
    <lineage>
        <taxon>Eukaryota</taxon>
        <taxon>Viridiplantae</taxon>
        <taxon>Streptophyta</taxon>
        <taxon>Embryophyta</taxon>
        <taxon>Tracheophyta</taxon>
        <taxon>Spermatophyta</taxon>
        <taxon>Magnoliopsida</taxon>
        <taxon>eudicotyledons</taxon>
        <taxon>Gunneridae</taxon>
        <taxon>Pentapetalae</taxon>
        <taxon>rosids</taxon>
        <taxon>fabids</taxon>
        <taxon>Fabales</taxon>
        <taxon>Fabaceae</taxon>
        <taxon>Cercidoideae</taxon>
        <taxon>Cercideae</taxon>
        <taxon>Bauhiniinae</taxon>
        <taxon>Bauhinia</taxon>
    </lineage>
</organism>
<accession>A0ACB9NAJ2</accession>
<dbReference type="EMBL" id="CM039432">
    <property type="protein sequence ID" value="KAI4333478.1"/>
    <property type="molecule type" value="Genomic_DNA"/>
</dbReference>
<proteinExistence type="predicted"/>
<dbReference type="Proteomes" id="UP000828941">
    <property type="component" value="Chromosome 7"/>
</dbReference>
<protein>
    <submittedName>
        <fullName evidence="1">Uncharacterized protein</fullName>
    </submittedName>
</protein>
<comment type="caution">
    <text evidence="1">The sequence shown here is derived from an EMBL/GenBank/DDBJ whole genome shotgun (WGS) entry which is preliminary data.</text>
</comment>
<evidence type="ECO:0000313" key="1">
    <source>
        <dbReference type="EMBL" id="KAI4333478.1"/>
    </source>
</evidence>
<evidence type="ECO:0000313" key="2">
    <source>
        <dbReference type="Proteomes" id="UP000828941"/>
    </source>
</evidence>
<keyword evidence="2" id="KW-1185">Reference proteome</keyword>
<name>A0ACB9NAJ2_BAUVA</name>
<reference evidence="1 2" key="1">
    <citation type="journal article" date="2022" name="DNA Res.">
        <title>Chromosomal-level genome assembly of the orchid tree Bauhinia variegata (Leguminosae; Cercidoideae) supports the allotetraploid origin hypothesis of Bauhinia.</title>
        <authorList>
            <person name="Zhong Y."/>
            <person name="Chen Y."/>
            <person name="Zheng D."/>
            <person name="Pang J."/>
            <person name="Liu Y."/>
            <person name="Luo S."/>
            <person name="Meng S."/>
            <person name="Qian L."/>
            <person name="Wei D."/>
            <person name="Dai S."/>
            <person name="Zhou R."/>
        </authorList>
    </citation>
    <scope>NUCLEOTIDE SEQUENCE [LARGE SCALE GENOMIC DNA]</scope>
    <source>
        <strain evidence="1">BV-YZ2020</strain>
    </source>
</reference>
<gene>
    <name evidence="1" type="ORF">L6164_018284</name>
</gene>
<sequence>MSTQYFDMKLRDVLSFSIFLLCLLLALCFQSFTFEATLQQDEVETLKDIAKTIGKKNWNFNVDPCSQEQSWLTPNTPKNAENAVQCDCNATLCHVVSMYFFAPMPTKVDWAKELLSSASNPSQRNTRESQLTLGDVVMDDGGTWDGGVLRSQSLPGTLPPELVRLPYLREIVLELNYLSGTIPPQWGSMKFLNNVSLLGNRLTGPIPPELGNIATLVCLNLEDNQFTGNLPPELGNLVQLQRMLLTSNTFTGGLPATFARLTALNDFRIGGNEFSGKIPNFIKSWTTLEKLVTQGSGLTGPIPDEISFLKNLTDLRISDLNGPNSPFPPLDSMTNLNILILRSCNITGTLPQYLGKMTQLRILDLSYNKLTGEIPNIFGGLRDVHQLRVRSIKESQRTIQINSLYKNKMQLRLLTGNLLSGPVPEWPQEVKYIDLSYNNFSIEDVGTCLNEKMNSFQSSLMGNNSGTFSCLASIPCPETWYDLQINCGGNLVNVGGNKKYDDDSIEAGQARFNHLRRANWAVRNTGEFLDSDRANYFTTSTSGLAMANAELYMNARVSSDSITYYGFCMGNGKYAVNLHFAEIMFSADETYYSLGKRVFDIYIQGELVLKDFDIVKEAGGVRKVVIKKFTAFVTTNNLVIHLYWAGKGTTAIPFRSAYGPLISAISVDLEKGSGIPKGAVIAIVAAGVIVAILVFGLIWWRYCLGQKNLLAREIKIDLQTGLFTLRQIKEATNNFDIACKIGEGGFGPVYKGILSDGRRIAEDQMLLIYEYMENNNLAHALFGREEGRVQLDWPTRLQAEDNTHISTRIAGTYGYIAPEYAMHGYLTEKVDVYSFGVVALEIVSGRSNTTNQQVREECASLLDWSRFLKEKGSLMELVDPRLGADFNKEEVMVMINVALVCTHGSPTHRPTMSSVVSMLEGRTVVQEVKSDRKGVLEAMRRYYRQIESNEISETQSQSLSLSFSIEENATATATSTSAEDLYPVSLDSYEKRLLKDL</sequence>